<accession>A0A392UMU7</accession>
<sequence length="41" mass="4536">KLSPAQFDKLIEGNDTGNYARREEAKPGAEMNKRKGLTADD</sequence>
<dbReference type="AlphaFoldDB" id="A0A392UMU7"/>
<name>A0A392UMU7_9FABA</name>
<organism evidence="2 3">
    <name type="scientific">Trifolium medium</name>
    <dbReference type="NCBI Taxonomy" id="97028"/>
    <lineage>
        <taxon>Eukaryota</taxon>
        <taxon>Viridiplantae</taxon>
        <taxon>Streptophyta</taxon>
        <taxon>Embryophyta</taxon>
        <taxon>Tracheophyta</taxon>
        <taxon>Spermatophyta</taxon>
        <taxon>Magnoliopsida</taxon>
        <taxon>eudicotyledons</taxon>
        <taxon>Gunneridae</taxon>
        <taxon>Pentapetalae</taxon>
        <taxon>rosids</taxon>
        <taxon>fabids</taxon>
        <taxon>Fabales</taxon>
        <taxon>Fabaceae</taxon>
        <taxon>Papilionoideae</taxon>
        <taxon>50 kb inversion clade</taxon>
        <taxon>NPAAA clade</taxon>
        <taxon>Hologalegina</taxon>
        <taxon>IRL clade</taxon>
        <taxon>Trifolieae</taxon>
        <taxon>Trifolium</taxon>
    </lineage>
</organism>
<dbReference type="EMBL" id="LXQA010843718">
    <property type="protein sequence ID" value="MCI73670.1"/>
    <property type="molecule type" value="Genomic_DNA"/>
</dbReference>
<reference evidence="2 3" key="1">
    <citation type="journal article" date="2018" name="Front. Plant Sci.">
        <title>Red Clover (Trifolium pratense) and Zigzag Clover (T. medium) - A Picture of Genomic Similarities and Differences.</title>
        <authorList>
            <person name="Dluhosova J."/>
            <person name="Istvanek J."/>
            <person name="Nedelnik J."/>
            <person name="Repkova J."/>
        </authorList>
    </citation>
    <scope>NUCLEOTIDE SEQUENCE [LARGE SCALE GENOMIC DNA]</scope>
    <source>
        <strain evidence="3">cv. 10/8</strain>
        <tissue evidence="2">Leaf</tissue>
    </source>
</reference>
<feature type="compositionally biased region" description="Basic and acidic residues" evidence="1">
    <location>
        <begin position="20"/>
        <end position="33"/>
    </location>
</feature>
<proteinExistence type="predicted"/>
<feature type="non-terminal residue" evidence="2">
    <location>
        <position position="1"/>
    </location>
</feature>
<comment type="caution">
    <text evidence="2">The sequence shown here is derived from an EMBL/GenBank/DDBJ whole genome shotgun (WGS) entry which is preliminary data.</text>
</comment>
<evidence type="ECO:0000313" key="2">
    <source>
        <dbReference type="EMBL" id="MCI73670.1"/>
    </source>
</evidence>
<protein>
    <submittedName>
        <fullName evidence="2">Uncharacterized protein</fullName>
    </submittedName>
</protein>
<dbReference type="Proteomes" id="UP000265520">
    <property type="component" value="Unassembled WGS sequence"/>
</dbReference>
<keyword evidence="3" id="KW-1185">Reference proteome</keyword>
<feature type="region of interest" description="Disordered" evidence="1">
    <location>
        <begin position="1"/>
        <end position="41"/>
    </location>
</feature>
<evidence type="ECO:0000256" key="1">
    <source>
        <dbReference type="SAM" id="MobiDB-lite"/>
    </source>
</evidence>
<evidence type="ECO:0000313" key="3">
    <source>
        <dbReference type="Proteomes" id="UP000265520"/>
    </source>
</evidence>